<organism evidence="3 6">
    <name type="scientific">Pseudoduganella umbonata</name>
    <dbReference type="NCBI Taxonomy" id="864828"/>
    <lineage>
        <taxon>Bacteria</taxon>
        <taxon>Pseudomonadati</taxon>
        <taxon>Pseudomonadota</taxon>
        <taxon>Betaproteobacteria</taxon>
        <taxon>Burkholderiales</taxon>
        <taxon>Oxalobacteraceae</taxon>
        <taxon>Telluria group</taxon>
        <taxon>Pseudoduganella</taxon>
    </lineage>
</organism>
<dbReference type="RefSeq" id="WP_137312577.1">
    <property type="nucleotide sequence ID" value="NZ_CP040017.1"/>
</dbReference>
<dbReference type="EMBL" id="CP040017">
    <property type="protein sequence ID" value="QCP09690.1"/>
    <property type="molecule type" value="Genomic_DNA"/>
</dbReference>
<accession>A0A4P8HMV1</accession>
<evidence type="ECO:0000313" key="4">
    <source>
        <dbReference type="EMBL" id="QCP09690.1"/>
    </source>
</evidence>
<gene>
    <name evidence="4" type="ORF">FCL38_04080</name>
    <name evidence="3" type="ORF">FHS02_000413</name>
</gene>
<dbReference type="Proteomes" id="UP000298763">
    <property type="component" value="Chromosome"/>
</dbReference>
<evidence type="ECO:0000256" key="2">
    <source>
        <dbReference type="SAM" id="Phobius"/>
    </source>
</evidence>
<feature type="transmembrane region" description="Helical" evidence="2">
    <location>
        <begin position="420"/>
        <end position="440"/>
    </location>
</feature>
<proteinExistence type="predicted"/>
<evidence type="ECO:0000256" key="1">
    <source>
        <dbReference type="SAM" id="MobiDB-lite"/>
    </source>
</evidence>
<dbReference type="EMBL" id="JACHXS010000001">
    <property type="protein sequence ID" value="MBB3219626.1"/>
    <property type="molecule type" value="Genomic_DNA"/>
</dbReference>
<feature type="transmembrane region" description="Helical" evidence="2">
    <location>
        <begin position="390"/>
        <end position="408"/>
    </location>
</feature>
<sequence length="467" mass="51480">MAATDDEPVPDNAPIPGNAPEPGAVPGGETLRLEEFIFVRELYDVFLLLDHISGRWDKDLRAAAGADPAQIIRTICEIGLTPATDPKLRLEQAVALMRAKDMLNAVARPATGLSVAFTILVVGEEDRRKKMNAVRRLFCEVFRRPVKPPSESPPRGHGGPMWDKPTRVTLARYAYPGLIGVAINFNRRVLWLVLFLLLSLALTCALSWHVTAGNVILEHLDAVRTRTSALRAEISTAELKYTADERARLMAADATGRLARDPEPVRFCALLGPDGKPRYRTTEEYQYCDRAEALREERRAVRQNLREWLAPWRAFYSVFYTPEPASTRDAEEASVRRRGTEEMARIVTLVVGTSFLPLAYGMLGAGAAVVRRLWERMRESLLSPRDSTLALLQLALGGTIGACIGLFINPSGAASGESQGLLDAWALSGSALSFIAGFGVEGVFQALENFVRRVFHTDERKRGDAGQ</sequence>
<keyword evidence="2" id="KW-0812">Transmembrane</keyword>
<reference evidence="3 6" key="2">
    <citation type="submission" date="2020-08" db="EMBL/GenBank/DDBJ databases">
        <title>Genomic Encyclopedia of Type Strains, Phase III (KMG-III): the genomes of soil and plant-associated and newly described type strains.</title>
        <authorList>
            <person name="Whitman W."/>
        </authorList>
    </citation>
    <scope>NUCLEOTIDE SEQUENCE [LARGE SCALE GENOMIC DNA]</scope>
    <source>
        <strain evidence="3 6">CECT 7753</strain>
    </source>
</reference>
<feature type="transmembrane region" description="Helical" evidence="2">
    <location>
        <begin position="189"/>
        <end position="210"/>
    </location>
</feature>
<reference evidence="4 5" key="1">
    <citation type="submission" date="2019-05" db="EMBL/GenBank/DDBJ databases">
        <title>Draft Genome Sequences of Six Type Strains of the Genus Massilia.</title>
        <authorList>
            <person name="Miess H."/>
            <person name="Frediansyhah A."/>
            <person name="Gross H."/>
        </authorList>
    </citation>
    <scope>NUCLEOTIDE SEQUENCE [LARGE SCALE GENOMIC DNA]</scope>
    <source>
        <strain evidence="4 5">DSMZ 26121</strain>
    </source>
</reference>
<name>A0A4P8HMV1_9BURK</name>
<dbReference type="OrthoDB" id="8736674at2"/>
<dbReference type="Proteomes" id="UP000584325">
    <property type="component" value="Unassembled WGS sequence"/>
</dbReference>
<evidence type="ECO:0000313" key="6">
    <source>
        <dbReference type="Proteomes" id="UP000584325"/>
    </source>
</evidence>
<feature type="transmembrane region" description="Helical" evidence="2">
    <location>
        <begin position="346"/>
        <end position="370"/>
    </location>
</feature>
<protein>
    <submittedName>
        <fullName evidence="3">Uncharacterized protein</fullName>
    </submittedName>
</protein>
<dbReference type="AlphaFoldDB" id="A0A4P8HMV1"/>
<evidence type="ECO:0000313" key="3">
    <source>
        <dbReference type="EMBL" id="MBB3219626.1"/>
    </source>
</evidence>
<keyword evidence="5" id="KW-1185">Reference proteome</keyword>
<keyword evidence="2" id="KW-1133">Transmembrane helix</keyword>
<evidence type="ECO:0000313" key="5">
    <source>
        <dbReference type="Proteomes" id="UP000298763"/>
    </source>
</evidence>
<keyword evidence="2" id="KW-0472">Membrane</keyword>
<feature type="region of interest" description="Disordered" evidence="1">
    <location>
        <begin position="1"/>
        <end position="26"/>
    </location>
</feature>